<evidence type="ECO:0000313" key="2">
    <source>
        <dbReference type="Proteomes" id="UP000053105"/>
    </source>
</evidence>
<dbReference type="Proteomes" id="UP000053105">
    <property type="component" value="Unassembled WGS sequence"/>
</dbReference>
<sequence length="259" mass="30044">MDLIKGLVGYFGKSVGSSTFQEPNLHSVFTSSLINALLRQTFPHFSAKMSPAEIGLRRQHDLTFPSLLHPKSATDLGQYSGRNEYVLIGRNMFGPKTEREKNVGVTLNHVYLMCWRHNVSYQVLTLWDYHHQNVLRNWSIKHRTLKLINENQLKSYSFKNTFYRITYIDFNKVHELKVVVLLNWLNKNTLLIKKNEKIVFVFDRASKTTLATVVVRALNSSHENFNRPETRIAAGILKIERNHNNRSNIQTPPRLLNAL</sequence>
<accession>A0A0N0BDL2</accession>
<proteinExistence type="predicted"/>
<dbReference type="AlphaFoldDB" id="A0A0N0BDL2"/>
<reference evidence="1 2" key="1">
    <citation type="submission" date="2015-07" db="EMBL/GenBank/DDBJ databases">
        <title>The genome of Melipona quadrifasciata.</title>
        <authorList>
            <person name="Pan H."/>
            <person name="Kapheim K."/>
        </authorList>
    </citation>
    <scope>NUCLEOTIDE SEQUENCE [LARGE SCALE GENOMIC DNA]</scope>
    <source>
        <strain evidence="1">0111107301</strain>
        <tissue evidence="1">Whole body</tissue>
    </source>
</reference>
<keyword evidence="2" id="KW-1185">Reference proteome</keyword>
<protein>
    <submittedName>
        <fullName evidence="1">Uncharacterized protein</fullName>
    </submittedName>
</protein>
<dbReference type="EMBL" id="KQ435859">
    <property type="protein sequence ID" value="KOX70588.1"/>
    <property type="molecule type" value="Genomic_DNA"/>
</dbReference>
<organism evidence="1 2">
    <name type="scientific">Melipona quadrifasciata</name>
    <dbReference type="NCBI Taxonomy" id="166423"/>
    <lineage>
        <taxon>Eukaryota</taxon>
        <taxon>Metazoa</taxon>
        <taxon>Ecdysozoa</taxon>
        <taxon>Arthropoda</taxon>
        <taxon>Hexapoda</taxon>
        <taxon>Insecta</taxon>
        <taxon>Pterygota</taxon>
        <taxon>Neoptera</taxon>
        <taxon>Endopterygota</taxon>
        <taxon>Hymenoptera</taxon>
        <taxon>Apocrita</taxon>
        <taxon>Aculeata</taxon>
        <taxon>Apoidea</taxon>
        <taxon>Anthophila</taxon>
        <taxon>Apidae</taxon>
        <taxon>Melipona</taxon>
    </lineage>
</organism>
<gene>
    <name evidence="1" type="ORF">WN51_02644</name>
</gene>
<name>A0A0N0BDL2_9HYME</name>
<evidence type="ECO:0000313" key="1">
    <source>
        <dbReference type="EMBL" id="KOX70588.1"/>
    </source>
</evidence>